<evidence type="ECO:0000256" key="4">
    <source>
        <dbReference type="ARBA" id="ARBA00022729"/>
    </source>
</evidence>
<evidence type="ECO:0000256" key="5">
    <source>
        <dbReference type="ARBA" id="ARBA00022801"/>
    </source>
</evidence>
<proteinExistence type="inferred from homology"/>
<evidence type="ECO:0000256" key="1">
    <source>
        <dbReference type="ARBA" id="ARBA00000448"/>
    </source>
</evidence>
<keyword evidence="4" id="KW-0732">Signal</keyword>
<dbReference type="PANTHER" id="PTHR30620:SF16">
    <property type="entry name" value="LYSOSOMAL BETA GLUCOSIDASE"/>
    <property type="match status" value="1"/>
</dbReference>
<dbReference type="AlphaFoldDB" id="A0A5C8ZXI9"/>
<dbReference type="Gene3D" id="3.40.50.1700">
    <property type="entry name" value="Glycoside hydrolase family 3 C-terminal domain"/>
    <property type="match status" value="1"/>
</dbReference>
<comment type="catalytic activity">
    <reaction evidence="1">
        <text>Hydrolysis of terminal, non-reducing beta-D-glucosyl residues with release of beta-D-glucose.</text>
        <dbReference type="EC" id="3.2.1.21"/>
    </reaction>
</comment>
<dbReference type="Pfam" id="PF14310">
    <property type="entry name" value="Fn3-like"/>
    <property type="match status" value="1"/>
</dbReference>
<dbReference type="InterPro" id="IPR017853">
    <property type="entry name" value="GH"/>
</dbReference>
<dbReference type="SUPFAM" id="SSF52279">
    <property type="entry name" value="Beta-D-glucan exohydrolase, C-terminal domain"/>
    <property type="match status" value="1"/>
</dbReference>
<feature type="domain" description="Fibronectin type III-like" evidence="7">
    <location>
        <begin position="685"/>
        <end position="754"/>
    </location>
</feature>
<dbReference type="InterPro" id="IPR051915">
    <property type="entry name" value="Cellulose_Degrad_GH3"/>
</dbReference>
<evidence type="ECO:0000256" key="6">
    <source>
        <dbReference type="ARBA" id="ARBA00023295"/>
    </source>
</evidence>
<dbReference type="InterPro" id="IPR036962">
    <property type="entry name" value="Glyco_hydro_3_N_sf"/>
</dbReference>
<dbReference type="Gene3D" id="3.20.20.300">
    <property type="entry name" value="Glycoside hydrolase, family 3, N-terminal domain"/>
    <property type="match status" value="1"/>
</dbReference>
<evidence type="ECO:0000313" key="8">
    <source>
        <dbReference type="EMBL" id="TXS92187.1"/>
    </source>
</evidence>
<dbReference type="InterPro" id="IPR002772">
    <property type="entry name" value="Glyco_hydro_3_C"/>
</dbReference>
<protein>
    <recommendedName>
        <fullName evidence="3">beta-glucosidase</fullName>
        <ecNumber evidence="3">3.2.1.21</ecNumber>
    </recommendedName>
</protein>
<keyword evidence="6" id="KW-0326">Glycosidase</keyword>
<accession>A0A5C8ZXI9</accession>
<dbReference type="InterPro" id="IPR036881">
    <property type="entry name" value="Glyco_hydro_3_C_sf"/>
</dbReference>
<evidence type="ECO:0000259" key="7">
    <source>
        <dbReference type="SMART" id="SM01217"/>
    </source>
</evidence>
<evidence type="ECO:0000256" key="3">
    <source>
        <dbReference type="ARBA" id="ARBA00012744"/>
    </source>
</evidence>
<keyword evidence="9" id="KW-1185">Reference proteome</keyword>
<evidence type="ECO:0000313" key="9">
    <source>
        <dbReference type="Proteomes" id="UP000321039"/>
    </source>
</evidence>
<dbReference type="Gene3D" id="2.60.40.10">
    <property type="entry name" value="Immunoglobulins"/>
    <property type="match status" value="1"/>
</dbReference>
<reference evidence="8 9" key="1">
    <citation type="submission" date="2019-08" db="EMBL/GenBank/DDBJ databases">
        <title>Parahaliea maris sp. nov., isolated from the surface seawater.</title>
        <authorList>
            <person name="Liu Y."/>
        </authorList>
    </citation>
    <scope>NUCLEOTIDE SEQUENCE [LARGE SCALE GENOMIC DNA]</scope>
    <source>
        <strain evidence="8 9">HSLHS9</strain>
    </source>
</reference>
<dbReference type="InterPro" id="IPR013783">
    <property type="entry name" value="Ig-like_fold"/>
</dbReference>
<dbReference type="Pfam" id="PF01915">
    <property type="entry name" value="Glyco_hydro_3_C"/>
    <property type="match status" value="1"/>
</dbReference>
<dbReference type="InterPro" id="IPR001764">
    <property type="entry name" value="Glyco_hydro_3_N"/>
</dbReference>
<dbReference type="SUPFAM" id="SSF51445">
    <property type="entry name" value="(Trans)glycosidases"/>
    <property type="match status" value="1"/>
</dbReference>
<dbReference type="InterPro" id="IPR026891">
    <property type="entry name" value="Fn3-like"/>
</dbReference>
<dbReference type="EMBL" id="VRZA01000005">
    <property type="protein sequence ID" value="TXS92187.1"/>
    <property type="molecule type" value="Genomic_DNA"/>
</dbReference>
<dbReference type="Pfam" id="PF00933">
    <property type="entry name" value="Glyco_hydro_3"/>
    <property type="match status" value="1"/>
</dbReference>
<evidence type="ECO:0000256" key="2">
    <source>
        <dbReference type="ARBA" id="ARBA00005336"/>
    </source>
</evidence>
<dbReference type="EC" id="3.2.1.21" evidence="3"/>
<organism evidence="8 9">
    <name type="scientific">Parahaliea maris</name>
    <dbReference type="NCBI Taxonomy" id="2716870"/>
    <lineage>
        <taxon>Bacteria</taxon>
        <taxon>Pseudomonadati</taxon>
        <taxon>Pseudomonadota</taxon>
        <taxon>Gammaproteobacteria</taxon>
        <taxon>Cellvibrionales</taxon>
        <taxon>Halieaceae</taxon>
        <taxon>Parahaliea</taxon>
    </lineage>
</organism>
<dbReference type="GO" id="GO:0008422">
    <property type="term" value="F:beta-glucosidase activity"/>
    <property type="evidence" value="ECO:0007669"/>
    <property type="project" value="UniProtKB-EC"/>
</dbReference>
<gene>
    <name evidence="8" type="ORF">FV139_14200</name>
</gene>
<dbReference type="PANTHER" id="PTHR30620">
    <property type="entry name" value="PERIPLASMIC BETA-GLUCOSIDASE-RELATED"/>
    <property type="match status" value="1"/>
</dbReference>
<comment type="caution">
    <text evidence="8">The sequence shown here is derived from an EMBL/GenBank/DDBJ whole genome shotgun (WGS) entry which is preliminary data.</text>
</comment>
<dbReference type="GO" id="GO:0009251">
    <property type="term" value="P:glucan catabolic process"/>
    <property type="evidence" value="ECO:0007669"/>
    <property type="project" value="TreeGrafter"/>
</dbReference>
<sequence>MPISRRNFLLTSAIVSVAAYGKATSGRLGLEKDPFIEDLIVRMTLEEKAGQLHMENVLTPRMIQPNFQKINPFTPNFTPEVAEGLLNDQLARIRAGAIGFMTSPEDIDSTILAQKTAVEETRLKIPLLFGADIIHGHQTVFPVPIAEAASFEPELARQTARACALEATSNLGLDMTYAPMVDIARDQRWGRVVEGAGEDVLLGARFAAARVSGFQGESRDDLHSLLACVKHFAAYGAAESGLDYAGTAISERVLAEVYLPPFSAAFDAGAIVTMAAFNTIDGEPSTGSHHLLTEILRGQLGFSGAVLSDFQSELELIKHGFAADEKDAARLALSAGCDIGMASGIFPRYVPELVRAGQLDESVLDQAVRRILLVKREAGLFDDPFRRISEQRARSPAPSSHRKLAREAATKSVVMLKNDDNLLPLPSSGKRIALIGPFAADQENLDGPWSPFVPERPSVPLVDGIRGIMQERANLNVVKGCDIEASIAGGIDEAVNAAREADVVILALGESTDMSGESASRTEITVPPAQQDLAEAVSATGKPVVVVLRNGRALALDGAVRDAQAILVGWFLGTETGPALADLIFGKVSPSGRLPMTFPLASGQQPFYYARESSGRPPQGDSTTKFTSHFLDIPQVPLYAFGHGLGYAEVEYGPTQCNASNLNLAGSLDVSATITNQSRRWSAEEVVQLYIHDRVASLVQPVRKMVDFKKIKLAPGKSETVTFTLTAANLSFLKRDLQPTVEPGEFDVWIAPSAEKGTPTTFNLIGA</sequence>
<name>A0A5C8ZXI9_9GAMM</name>
<dbReference type="Proteomes" id="UP000321039">
    <property type="component" value="Unassembled WGS sequence"/>
</dbReference>
<dbReference type="PRINTS" id="PR00133">
    <property type="entry name" value="GLHYDRLASE3"/>
</dbReference>
<dbReference type="SMART" id="SM01217">
    <property type="entry name" value="Fn3_like"/>
    <property type="match status" value="1"/>
</dbReference>
<keyword evidence="5" id="KW-0378">Hydrolase</keyword>
<comment type="similarity">
    <text evidence="2">Belongs to the glycosyl hydrolase 3 family.</text>
</comment>